<feature type="compositionally biased region" description="Basic residues" evidence="8">
    <location>
        <begin position="62"/>
        <end position="72"/>
    </location>
</feature>
<feature type="region of interest" description="Disordered" evidence="8">
    <location>
        <begin position="23"/>
        <end position="75"/>
    </location>
</feature>
<evidence type="ECO:0000313" key="10">
    <source>
        <dbReference type="EMBL" id="KAK4384135.1"/>
    </source>
</evidence>
<gene>
    <name evidence="10" type="ORF">Sango_3088400</name>
</gene>
<dbReference type="SMART" id="SM00343">
    <property type="entry name" value="ZnF_C2HC"/>
    <property type="match status" value="1"/>
</dbReference>
<feature type="compositionally biased region" description="Basic residues" evidence="8">
    <location>
        <begin position="310"/>
        <end position="328"/>
    </location>
</feature>
<reference evidence="10" key="1">
    <citation type="submission" date="2020-06" db="EMBL/GenBank/DDBJ databases">
        <authorList>
            <person name="Li T."/>
            <person name="Hu X."/>
            <person name="Zhang T."/>
            <person name="Song X."/>
            <person name="Zhang H."/>
            <person name="Dai N."/>
            <person name="Sheng W."/>
            <person name="Hou X."/>
            <person name="Wei L."/>
        </authorList>
    </citation>
    <scope>NUCLEOTIDE SEQUENCE</scope>
    <source>
        <strain evidence="10">K16</strain>
        <tissue evidence="10">Leaf</tissue>
    </source>
</reference>
<proteinExistence type="inferred from homology"/>
<feature type="region of interest" description="Disordered" evidence="8">
    <location>
        <begin position="306"/>
        <end position="352"/>
    </location>
</feature>
<feature type="domain" description="CCHC-type" evidence="9">
    <location>
        <begin position="12"/>
        <end position="27"/>
    </location>
</feature>
<evidence type="ECO:0000256" key="7">
    <source>
        <dbReference type="RuleBase" id="RU366049"/>
    </source>
</evidence>
<dbReference type="GO" id="GO:0006974">
    <property type="term" value="P:DNA damage response"/>
    <property type="evidence" value="ECO:0007669"/>
    <property type="project" value="UniProtKB-KW"/>
</dbReference>
<dbReference type="GO" id="GO:0000076">
    <property type="term" value="P:DNA replication checkpoint signaling"/>
    <property type="evidence" value="ECO:0007669"/>
    <property type="project" value="UniProtKB-UniRule"/>
</dbReference>
<protein>
    <submittedName>
        <fullName evidence="10">TIMELESS-interacting protein</fullName>
    </submittedName>
</protein>
<comment type="subcellular location">
    <subcellularLocation>
        <location evidence="1 7">Nucleus</location>
    </subcellularLocation>
</comment>
<organism evidence="10 11">
    <name type="scientific">Sesamum angolense</name>
    <dbReference type="NCBI Taxonomy" id="2727404"/>
    <lineage>
        <taxon>Eukaryota</taxon>
        <taxon>Viridiplantae</taxon>
        <taxon>Streptophyta</taxon>
        <taxon>Embryophyta</taxon>
        <taxon>Tracheophyta</taxon>
        <taxon>Spermatophyta</taxon>
        <taxon>Magnoliopsida</taxon>
        <taxon>eudicotyledons</taxon>
        <taxon>Gunneridae</taxon>
        <taxon>Pentapetalae</taxon>
        <taxon>asterids</taxon>
        <taxon>lamiids</taxon>
        <taxon>Lamiales</taxon>
        <taxon>Pedaliaceae</taxon>
        <taxon>Sesamum</taxon>
    </lineage>
</organism>
<evidence type="ECO:0000256" key="2">
    <source>
        <dbReference type="ARBA" id="ARBA00006075"/>
    </source>
</evidence>
<sequence length="392" mass="44297">MNKGGGGAPTGCYKCGRPGHWSRDCPSNPNTSSSTNNHPPLPPNSEFNSNTRSRPPLAPQKPKQKAQRKTRPKLTPDLLLSDAGIGYILRYFPRALKCRGRGREVKDLQHLLFLYAEWHSRLLPYYNFNQFIQKVEQVGATKRVKARNFHFFSFVPLVCLRDLQERVANGADPTKLHEPQVEQSIDEQGSIDLPNHSEENDLQNEGMNNFQKDMPQGISVEATETTSFRCKTPAERHSASTGGLYRGSIDHHAIKTPGEEGVAVAAVAIFIKQGRISHLGHGRRSTSVKRRERRELVTEALEIEPPERRQMRRSGTGRRTRRRKRRRQSGALTARGTEPERRAVGRGRRREEQRRSCGVRWGAVWSRRSAAVGGGWRRRVGVGGWVIRVSPN</sequence>
<accession>A0AAE1T929</accession>
<name>A0AAE1T929_9LAMI</name>
<evidence type="ECO:0000256" key="5">
    <source>
        <dbReference type="ARBA" id="ARBA00023306"/>
    </source>
</evidence>
<keyword evidence="6" id="KW-0479">Metal-binding</keyword>
<dbReference type="GO" id="GO:0003677">
    <property type="term" value="F:DNA binding"/>
    <property type="evidence" value="ECO:0007669"/>
    <property type="project" value="TreeGrafter"/>
</dbReference>
<reference evidence="10" key="2">
    <citation type="journal article" date="2024" name="Plant">
        <title>Genomic evolution and insights into agronomic trait innovations of Sesamum species.</title>
        <authorList>
            <person name="Miao H."/>
            <person name="Wang L."/>
            <person name="Qu L."/>
            <person name="Liu H."/>
            <person name="Sun Y."/>
            <person name="Le M."/>
            <person name="Wang Q."/>
            <person name="Wei S."/>
            <person name="Zheng Y."/>
            <person name="Lin W."/>
            <person name="Duan Y."/>
            <person name="Cao H."/>
            <person name="Xiong S."/>
            <person name="Wang X."/>
            <person name="Wei L."/>
            <person name="Li C."/>
            <person name="Ma Q."/>
            <person name="Ju M."/>
            <person name="Zhao R."/>
            <person name="Li G."/>
            <person name="Mu C."/>
            <person name="Tian Q."/>
            <person name="Mei H."/>
            <person name="Zhang T."/>
            <person name="Gao T."/>
            <person name="Zhang H."/>
        </authorList>
    </citation>
    <scope>NUCLEOTIDE SEQUENCE</scope>
    <source>
        <strain evidence="10">K16</strain>
    </source>
</reference>
<feature type="compositionally biased region" description="Basic and acidic residues" evidence="8">
    <location>
        <begin position="337"/>
        <end position="352"/>
    </location>
</feature>
<feature type="compositionally biased region" description="Low complexity" evidence="8">
    <location>
        <begin position="26"/>
        <end position="38"/>
    </location>
</feature>
<dbReference type="InterPro" id="IPR012923">
    <property type="entry name" value="Csm3"/>
</dbReference>
<keyword evidence="6" id="KW-0862">Zinc</keyword>
<dbReference type="InterPro" id="IPR001878">
    <property type="entry name" value="Znf_CCHC"/>
</dbReference>
<keyword evidence="5 7" id="KW-0131">Cell cycle</keyword>
<dbReference type="Proteomes" id="UP001289374">
    <property type="component" value="Unassembled WGS sequence"/>
</dbReference>
<dbReference type="GO" id="GO:0008270">
    <property type="term" value="F:zinc ion binding"/>
    <property type="evidence" value="ECO:0007669"/>
    <property type="project" value="UniProtKB-KW"/>
</dbReference>
<comment type="similarity">
    <text evidence="2 7">Belongs to the CSM3 family.</text>
</comment>
<dbReference type="Gene3D" id="4.10.60.10">
    <property type="entry name" value="Zinc finger, CCHC-type"/>
    <property type="match status" value="1"/>
</dbReference>
<keyword evidence="4 7" id="KW-0539">Nucleus</keyword>
<dbReference type="AlphaFoldDB" id="A0AAE1T929"/>
<dbReference type="GO" id="GO:0043111">
    <property type="term" value="P:replication fork arrest"/>
    <property type="evidence" value="ECO:0007669"/>
    <property type="project" value="TreeGrafter"/>
</dbReference>
<evidence type="ECO:0000256" key="1">
    <source>
        <dbReference type="ARBA" id="ARBA00004123"/>
    </source>
</evidence>
<evidence type="ECO:0000256" key="6">
    <source>
        <dbReference type="PROSITE-ProRule" id="PRU00047"/>
    </source>
</evidence>
<evidence type="ECO:0000259" key="9">
    <source>
        <dbReference type="PROSITE" id="PS50158"/>
    </source>
</evidence>
<dbReference type="GO" id="GO:0031297">
    <property type="term" value="P:replication fork processing"/>
    <property type="evidence" value="ECO:0007669"/>
    <property type="project" value="UniProtKB-UniRule"/>
</dbReference>
<dbReference type="PANTHER" id="PTHR13220">
    <property type="entry name" value="TIMELESS INTERACTING-RELATED"/>
    <property type="match status" value="1"/>
</dbReference>
<keyword evidence="11" id="KW-1185">Reference proteome</keyword>
<dbReference type="InterPro" id="IPR036875">
    <property type="entry name" value="Znf_CCHC_sf"/>
</dbReference>
<dbReference type="EMBL" id="JACGWL010000288">
    <property type="protein sequence ID" value="KAK4384135.1"/>
    <property type="molecule type" value="Genomic_DNA"/>
</dbReference>
<evidence type="ECO:0000256" key="4">
    <source>
        <dbReference type="ARBA" id="ARBA00023242"/>
    </source>
</evidence>
<evidence type="ECO:0000256" key="8">
    <source>
        <dbReference type="SAM" id="MobiDB-lite"/>
    </source>
</evidence>
<dbReference type="GO" id="GO:0031298">
    <property type="term" value="C:replication fork protection complex"/>
    <property type="evidence" value="ECO:0007669"/>
    <property type="project" value="TreeGrafter"/>
</dbReference>
<keyword evidence="3 7" id="KW-0227">DNA damage</keyword>
<keyword evidence="6" id="KW-0863">Zinc-finger</keyword>
<dbReference type="Pfam" id="PF00098">
    <property type="entry name" value="zf-CCHC"/>
    <property type="match status" value="1"/>
</dbReference>
<comment type="function">
    <text evidence="7">Plays an important role in the control of DNA replication and the maintenance of replication fork stability.</text>
</comment>
<dbReference type="PANTHER" id="PTHR13220:SF11">
    <property type="entry name" value="TIMELESS-INTERACTING PROTEIN"/>
    <property type="match status" value="1"/>
</dbReference>
<dbReference type="SUPFAM" id="SSF57756">
    <property type="entry name" value="Retrovirus zinc finger-like domains"/>
    <property type="match status" value="1"/>
</dbReference>
<dbReference type="Pfam" id="PF07962">
    <property type="entry name" value="Swi3"/>
    <property type="match status" value="1"/>
</dbReference>
<evidence type="ECO:0000313" key="11">
    <source>
        <dbReference type="Proteomes" id="UP001289374"/>
    </source>
</evidence>
<evidence type="ECO:0000256" key="3">
    <source>
        <dbReference type="ARBA" id="ARBA00022763"/>
    </source>
</evidence>
<comment type="caution">
    <text evidence="10">The sequence shown here is derived from an EMBL/GenBank/DDBJ whole genome shotgun (WGS) entry which is preliminary data.</text>
</comment>
<dbReference type="PROSITE" id="PS50158">
    <property type="entry name" value="ZF_CCHC"/>
    <property type="match status" value="1"/>
</dbReference>
<dbReference type="InterPro" id="IPR040038">
    <property type="entry name" value="TIPIN/Csm3/Swi3"/>
</dbReference>